<keyword evidence="3" id="KW-1185">Reference proteome</keyword>
<evidence type="ECO:0000313" key="4">
    <source>
        <dbReference type="RefSeq" id="XP_019628581.1"/>
    </source>
</evidence>
<dbReference type="GeneID" id="109473115"/>
<feature type="region of interest" description="Disordered" evidence="1">
    <location>
        <begin position="1"/>
        <end position="159"/>
    </location>
</feature>
<dbReference type="CDD" id="cd01670">
    <property type="entry name" value="Death"/>
    <property type="match status" value="1"/>
</dbReference>
<feature type="compositionally biased region" description="Basic and acidic residues" evidence="1">
    <location>
        <begin position="133"/>
        <end position="142"/>
    </location>
</feature>
<evidence type="ECO:0000256" key="1">
    <source>
        <dbReference type="SAM" id="MobiDB-lite"/>
    </source>
</evidence>
<feature type="compositionally biased region" description="Polar residues" evidence="1">
    <location>
        <begin position="99"/>
        <end position="116"/>
    </location>
</feature>
<name>A0A6P4ZFY0_BRABE</name>
<dbReference type="KEGG" id="bbel:109473115"/>
<feature type="compositionally biased region" description="Polar residues" evidence="1">
    <location>
        <begin position="19"/>
        <end position="30"/>
    </location>
</feature>
<evidence type="ECO:0000313" key="3">
    <source>
        <dbReference type="Proteomes" id="UP000515135"/>
    </source>
</evidence>
<dbReference type="AlphaFoldDB" id="A0A6P4ZFY0"/>
<dbReference type="GO" id="GO:0007165">
    <property type="term" value="P:signal transduction"/>
    <property type="evidence" value="ECO:0007669"/>
    <property type="project" value="InterPro"/>
</dbReference>
<sequence>MVSLKTTTPQQRIGRLENTALTNGERTPTSPKVVATDPTPGRIQRLNEETSPKDRPRATKRSERKSASRSTSMERATHPKSVASSRQREDGVPRRSVSLDESTPSEPHTLCSSLPDSVSCPELDEMISGKSTAKKEPEKEEACGQQRSASKRKEEMGAKAGLVGSMETIEEDTAHILVKKKPPPGNQSGKESLDVEALSLGGNKVATTIVQMIRKQLVVRGHLDLPYLTFSDLCLRLYNTGSNWKVLAGKLGLTVEDVELIDSCSAQHGLLAAEIVIRHWQRTADQDGAASCNLRNLRGILTDMGRRDLVDMLKK</sequence>
<dbReference type="Pfam" id="PF00531">
    <property type="entry name" value="Death"/>
    <property type="match status" value="1"/>
</dbReference>
<organism evidence="3 4">
    <name type="scientific">Branchiostoma belcheri</name>
    <name type="common">Amphioxus</name>
    <dbReference type="NCBI Taxonomy" id="7741"/>
    <lineage>
        <taxon>Eukaryota</taxon>
        <taxon>Metazoa</taxon>
        <taxon>Chordata</taxon>
        <taxon>Cephalochordata</taxon>
        <taxon>Leptocardii</taxon>
        <taxon>Amphioxiformes</taxon>
        <taxon>Branchiostomatidae</taxon>
        <taxon>Branchiostoma</taxon>
    </lineage>
</organism>
<dbReference type="Proteomes" id="UP000515135">
    <property type="component" value="Unplaced"/>
</dbReference>
<proteinExistence type="predicted"/>
<dbReference type="InterPro" id="IPR000488">
    <property type="entry name" value="Death_dom"/>
</dbReference>
<feature type="compositionally biased region" description="Basic and acidic residues" evidence="1">
    <location>
        <begin position="45"/>
        <end position="66"/>
    </location>
</feature>
<gene>
    <name evidence="4" type="primary">LOC109473115</name>
</gene>
<protein>
    <submittedName>
        <fullName evidence="4">Uncharacterized protein LOC109473115</fullName>
    </submittedName>
</protein>
<dbReference type="PROSITE" id="PS50017">
    <property type="entry name" value="DEATH_DOMAIN"/>
    <property type="match status" value="1"/>
</dbReference>
<evidence type="ECO:0000259" key="2">
    <source>
        <dbReference type="PROSITE" id="PS50017"/>
    </source>
</evidence>
<dbReference type="InterPro" id="IPR011029">
    <property type="entry name" value="DEATH-like_dom_sf"/>
</dbReference>
<reference evidence="4" key="1">
    <citation type="submission" date="2025-08" db="UniProtKB">
        <authorList>
            <consortium name="RefSeq"/>
        </authorList>
    </citation>
    <scope>IDENTIFICATION</scope>
    <source>
        <tissue evidence="4">Gonad</tissue>
    </source>
</reference>
<dbReference type="OrthoDB" id="10053727at2759"/>
<accession>A0A6P4ZFY0</accession>
<dbReference type="SUPFAM" id="SSF47986">
    <property type="entry name" value="DEATH domain"/>
    <property type="match status" value="1"/>
</dbReference>
<feature type="compositionally biased region" description="Polar residues" evidence="1">
    <location>
        <begin position="1"/>
        <end position="11"/>
    </location>
</feature>
<feature type="domain" description="Death" evidence="2">
    <location>
        <begin position="240"/>
        <end position="315"/>
    </location>
</feature>
<dbReference type="RefSeq" id="XP_019628581.1">
    <property type="nucleotide sequence ID" value="XM_019773022.1"/>
</dbReference>
<dbReference type="Gene3D" id="1.10.533.10">
    <property type="entry name" value="Death Domain, Fas"/>
    <property type="match status" value="1"/>
</dbReference>